<dbReference type="SUPFAM" id="SSF52777">
    <property type="entry name" value="CoA-dependent acyltransferases"/>
    <property type="match status" value="1"/>
</dbReference>
<reference evidence="5" key="1">
    <citation type="submission" date="2021-12" db="EMBL/GenBank/DDBJ databases">
        <title>Enterovibrio ZSDZ35 sp. nov. and Enterovibrio ZSDZ42 sp. nov., isolated from coastal seawater in Qingdao.</title>
        <authorList>
            <person name="Zhang P."/>
        </authorList>
    </citation>
    <scope>NUCLEOTIDE SEQUENCE</scope>
    <source>
        <strain evidence="5">ZSDZ35</strain>
    </source>
</reference>
<comment type="caution">
    <text evidence="5">The sequence shown here is derived from an EMBL/GenBank/DDBJ whole genome shotgun (WGS) entry which is preliminary data.</text>
</comment>
<dbReference type="InterPro" id="IPR001078">
    <property type="entry name" value="2-oxoacid_DH_actylTfrase"/>
</dbReference>
<dbReference type="InterPro" id="IPR023213">
    <property type="entry name" value="CAT-like_dom_sf"/>
</dbReference>
<feature type="domain" description="2-oxoacid dehydrogenase acyltransferase catalytic" evidence="4">
    <location>
        <begin position="3"/>
        <end position="221"/>
    </location>
</feature>
<keyword evidence="6" id="KW-1185">Reference proteome</keyword>
<dbReference type="Gene3D" id="3.30.559.10">
    <property type="entry name" value="Chloramphenicol acetyltransferase-like domain"/>
    <property type="match status" value="1"/>
</dbReference>
<dbReference type="PANTHER" id="PTHR43178:SF5">
    <property type="entry name" value="LIPOAMIDE ACYLTRANSFERASE COMPONENT OF BRANCHED-CHAIN ALPHA-KETO ACID DEHYDROGENASE COMPLEX, MITOCHONDRIAL"/>
    <property type="match status" value="1"/>
</dbReference>
<evidence type="ECO:0000259" key="4">
    <source>
        <dbReference type="Pfam" id="PF00198"/>
    </source>
</evidence>
<comment type="cofactor">
    <cofactor evidence="1">
        <name>(R)-lipoate</name>
        <dbReference type="ChEBI" id="CHEBI:83088"/>
    </cofactor>
</comment>
<sequence length="222" mass="24339">MGDQVIPLRGVRGMIAVNMRRSLDEAAQLTHHASCDVTNLLQYKESLGQKGFKVSVEDLFCKCLVDVLKDYPFMNGHIEGNNIYVSESIHLSIAIALEDNLLVAPTIFEAQNLSLIEVNQSRKELVKRAKQGKLSIAEMTKGTFTISNLGLSRVEHFTPIINIPQIAILGIGQTVKRPIVNSDGDIEIRSVVGLSLTFDHRAVDGGPAAAFLSSLCERIEQV</sequence>
<dbReference type="Pfam" id="PF00198">
    <property type="entry name" value="2-oxoacid_dh"/>
    <property type="match status" value="1"/>
</dbReference>
<name>A0ABT5QH38_9GAMM</name>
<evidence type="ECO:0000256" key="2">
    <source>
        <dbReference type="ARBA" id="ARBA00022679"/>
    </source>
</evidence>
<evidence type="ECO:0000313" key="6">
    <source>
        <dbReference type="Proteomes" id="UP001149821"/>
    </source>
</evidence>
<evidence type="ECO:0000313" key="5">
    <source>
        <dbReference type="EMBL" id="MDD1780297.1"/>
    </source>
</evidence>
<keyword evidence="3" id="KW-0012">Acyltransferase</keyword>
<dbReference type="Proteomes" id="UP001149821">
    <property type="component" value="Unassembled WGS sequence"/>
</dbReference>
<protein>
    <submittedName>
        <fullName evidence="5">2-oxo acid dehydrogenase subunit E2</fullName>
    </submittedName>
</protein>
<evidence type="ECO:0000256" key="1">
    <source>
        <dbReference type="ARBA" id="ARBA00001938"/>
    </source>
</evidence>
<dbReference type="RefSeq" id="WP_274140328.1">
    <property type="nucleotide sequence ID" value="NZ_JAJUBB010000002.1"/>
</dbReference>
<organism evidence="5 6">
    <name type="scientific">Enterovibrio qingdaonensis</name>
    <dbReference type="NCBI Taxonomy" id="2899818"/>
    <lineage>
        <taxon>Bacteria</taxon>
        <taxon>Pseudomonadati</taxon>
        <taxon>Pseudomonadota</taxon>
        <taxon>Gammaproteobacteria</taxon>
        <taxon>Vibrionales</taxon>
        <taxon>Vibrionaceae</taxon>
        <taxon>Enterovibrio</taxon>
    </lineage>
</organism>
<proteinExistence type="predicted"/>
<dbReference type="InterPro" id="IPR050743">
    <property type="entry name" value="2-oxoacid_DH_E2_comp"/>
</dbReference>
<evidence type="ECO:0000256" key="3">
    <source>
        <dbReference type="ARBA" id="ARBA00023315"/>
    </source>
</evidence>
<accession>A0ABT5QH38</accession>
<dbReference type="EMBL" id="JAJUBB010000002">
    <property type="protein sequence ID" value="MDD1780297.1"/>
    <property type="molecule type" value="Genomic_DNA"/>
</dbReference>
<dbReference type="PANTHER" id="PTHR43178">
    <property type="entry name" value="DIHYDROLIPOAMIDE ACETYLTRANSFERASE COMPONENT OF PYRUVATE DEHYDROGENASE COMPLEX"/>
    <property type="match status" value="1"/>
</dbReference>
<keyword evidence="2" id="KW-0808">Transferase</keyword>
<gene>
    <name evidence="5" type="ORF">LRP49_03695</name>
</gene>